<organism evidence="3 4">
    <name type="scientific">Cohnella suwonensis</name>
    <dbReference type="NCBI Taxonomy" id="696072"/>
    <lineage>
        <taxon>Bacteria</taxon>
        <taxon>Bacillati</taxon>
        <taxon>Bacillota</taxon>
        <taxon>Bacilli</taxon>
        <taxon>Bacillales</taxon>
        <taxon>Paenibacillaceae</taxon>
        <taxon>Cohnella</taxon>
    </lineage>
</organism>
<keyword evidence="1" id="KW-0732">Signal</keyword>
<protein>
    <submittedName>
        <fullName evidence="3">Transglutaminase-like domain-containing protein</fullName>
    </submittedName>
</protein>
<comment type="caution">
    <text evidence="3">The sequence shown here is derived from an EMBL/GenBank/DDBJ whole genome shotgun (WGS) entry which is preliminary data.</text>
</comment>
<dbReference type="SUPFAM" id="SSF54001">
    <property type="entry name" value="Cysteine proteinases"/>
    <property type="match status" value="1"/>
</dbReference>
<dbReference type="RefSeq" id="WP_209751681.1">
    <property type="nucleotide sequence ID" value="NZ_JBHSMH010000014.1"/>
</dbReference>
<feature type="domain" description="Transglutaminase-like" evidence="2">
    <location>
        <begin position="186"/>
        <end position="244"/>
    </location>
</feature>
<dbReference type="PANTHER" id="PTHR33490:SF3">
    <property type="entry name" value="CONSERVED INTEGRAL MEMBRANE PROTEIN"/>
    <property type="match status" value="1"/>
</dbReference>
<dbReference type="PANTHER" id="PTHR33490">
    <property type="entry name" value="BLR5614 PROTEIN-RELATED"/>
    <property type="match status" value="1"/>
</dbReference>
<feature type="chain" id="PRO_5045456928" evidence="1">
    <location>
        <begin position="24"/>
        <end position="270"/>
    </location>
</feature>
<evidence type="ECO:0000259" key="2">
    <source>
        <dbReference type="SMART" id="SM00460"/>
    </source>
</evidence>
<evidence type="ECO:0000313" key="4">
    <source>
        <dbReference type="Proteomes" id="UP001596105"/>
    </source>
</evidence>
<proteinExistence type="predicted"/>
<evidence type="ECO:0000313" key="3">
    <source>
        <dbReference type="EMBL" id="MFC5468480.1"/>
    </source>
</evidence>
<gene>
    <name evidence="3" type="ORF">ACFPPD_07090</name>
</gene>
<feature type="signal peptide" evidence="1">
    <location>
        <begin position="1"/>
        <end position="23"/>
    </location>
</feature>
<dbReference type="InterPro" id="IPR002931">
    <property type="entry name" value="Transglutaminase-like"/>
</dbReference>
<name>A0ABW0LRF6_9BACL</name>
<dbReference type="InterPro" id="IPR038765">
    <property type="entry name" value="Papain-like_cys_pep_sf"/>
</dbReference>
<accession>A0ABW0LRF6</accession>
<dbReference type="SMART" id="SM00460">
    <property type="entry name" value="TGc"/>
    <property type="match status" value="1"/>
</dbReference>
<sequence>MKKIIPLLLAIALAFSAAPAALAAESIDAAWLDASAANKGTVGITLGSDTDKLTKAKVSKDGRSYTYTVSKADAEHPVWLPLQMGNGTYTVTLLENVKGNQYKVLRTQKVDVKLDNATVPFLNAVQNVNWKNAEDAVGKATKLVKGAKTNEQKAKAIHAFLIGAIKYDNELAKSVTSEYIPDIDGTLASGKAICYGYASLYAAMLRSQGIPAKLVMGTTSYVKGYHAWNEVYLNGKWVVVDATVDAGLKKAGKPFSFAKSAKEYAAEKVY</sequence>
<dbReference type="Proteomes" id="UP001596105">
    <property type="component" value="Unassembled WGS sequence"/>
</dbReference>
<reference evidence="4" key="1">
    <citation type="journal article" date="2019" name="Int. J. Syst. Evol. Microbiol.">
        <title>The Global Catalogue of Microorganisms (GCM) 10K type strain sequencing project: providing services to taxonomists for standard genome sequencing and annotation.</title>
        <authorList>
            <consortium name="The Broad Institute Genomics Platform"/>
            <consortium name="The Broad Institute Genome Sequencing Center for Infectious Disease"/>
            <person name="Wu L."/>
            <person name="Ma J."/>
        </authorList>
    </citation>
    <scope>NUCLEOTIDE SEQUENCE [LARGE SCALE GENOMIC DNA]</scope>
    <source>
        <strain evidence="4">CCUG 57113</strain>
    </source>
</reference>
<dbReference type="Gene3D" id="3.10.620.30">
    <property type="match status" value="1"/>
</dbReference>
<evidence type="ECO:0000256" key="1">
    <source>
        <dbReference type="SAM" id="SignalP"/>
    </source>
</evidence>
<dbReference type="EMBL" id="JBHSMH010000014">
    <property type="protein sequence ID" value="MFC5468480.1"/>
    <property type="molecule type" value="Genomic_DNA"/>
</dbReference>
<keyword evidence="4" id="KW-1185">Reference proteome</keyword>
<dbReference type="Pfam" id="PF01841">
    <property type="entry name" value="Transglut_core"/>
    <property type="match status" value="1"/>
</dbReference>